<evidence type="ECO:0000256" key="6">
    <source>
        <dbReference type="ARBA" id="ARBA00022670"/>
    </source>
</evidence>
<keyword evidence="11" id="KW-0573">Peptidoglycan synthesis</keyword>
<comment type="catalytic activity">
    <reaction evidence="15">
        <text>Preferential cleavage: (Ac)2-L-Lys-D-Ala-|-D-Ala. Also transpeptidation of peptidyl-alanyl moieties that are N-acyl substituents of D-alanine.</text>
        <dbReference type="EC" id="3.4.16.4"/>
    </reaction>
</comment>
<comment type="similarity">
    <text evidence="2">In the C-terminal section; belongs to the transpeptidase family.</text>
</comment>
<evidence type="ECO:0000313" key="20">
    <source>
        <dbReference type="EMBL" id="SMO68302.1"/>
    </source>
</evidence>
<dbReference type="GO" id="GO:0008955">
    <property type="term" value="F:peptidoglycan glycosyltransferase activity"/>
    <property type="evidence" value="ECO:0007669"/>
    <property type="project" value="UniProtKB-EC"/>
</dbReference>
<dbReference type="Pfam" id="PF00912">
    <property type="entry name" value="Transgly"/>
    <property type="match status" value="1"/>
</dbReference>
<organism evidence="20 21">
    <name type="scientific">Melghirimyces algeriensis</name>
    <dbReference type="NCBI Taxonomy" id="910412"/>
    <lineage>
        <taxon>Bacteria</taxon>
        <taxon>Bacillati</taxon>
        <taxon>Bacillota</taxon>
        <taxon>Bacilli</taxon>
        <taxon>Bacillales</taxon>
        <taxon>Thermoactinomycetaceae</taxon>
        <taxon>Melghirimyces</taxon>
    </lineage>
</organism>
<keyword evidence="7" id="KW-0328">Glycosyltransferase</keyword>
<reference evidence="20 21" key="1">
    <citation type="submission" date="2017-05" db="EMBL/GenBank/DDBJ databases">
        <authorList>
            <person name="Varghese N."/>
            <person name="Submissions S."/>
        </authorList>
    </citation>
    <scope>NUCLEOTIDE SEQUENCE [LARGE SCALE GENOMIC DNA]</scope>
    <source>
        <strain evidence="20 21">DSM 45474</strain>
    </source>
</reference>
<dbReference type="InterPro" id="IPR001460">
    <property type="entry name" value="PCN-bd_Tpept"/>
</dbReference>
<sequence length="681" mass="76646">MGEDTNRTLHPESSWEQLPYFKWLSRCRNVIRWFAFCLVVGVALALITVLYLKSKPLPPPQIGMTTQLLDAHGNLIDHLDQGERRDPVKLKHLPQSVIDATLTAEDQHFYEHWGFSPKGILRAILVNIKKGHVAQGASTITQQLARNLYLTHDRTWSRKWKEAIFTTQLELHFSKNEILQMYLNKIYYGHGAYGIERAAQVYFGKPARDLTLAESAILAGIPRGPSQYSPLNHPAKAKARQKAILNGMVRNHKITKSEAEKAKNESLVYAKPPQPQPAKAPYFRDYILRVATSEYGLDENQVRNGGLKIYTTLDLDMQKKAEETLNRYLTEDLQGALISIDPRNGHIKSMVGGKDYRVSQYNRVFSKRQPGSTFKPILYLAALRNGWTPAARYESKPTTFIHQGGTYRPTNYHNRYAHRPITMAEALAASDNVFAVHTHLSIGEEEAVRMGRHLGIRSPLRPVPSLALGTSPVSPFEMAQVYATLAAGGVRHQPMAILRIEDAEGNILSESRQTPKQVLTPAEAFVMTRMMQGVFAPGGTANRVKQILSRPVAGKTGSTNWDSWLSGYTPQLATTIWVGYDKGKSIPRGTSRRTHNIWGNYMKDVLQPLPAMRFQPPQGVVKVTIDPETGGRAVQSCPRSSDIWFIAGTEPKQMCKSHRKAQPKPSQEPSLWERIKKWWHG</sequence>
<evidence type="ECO:0000256" key="17">
    <source>
        <dbReference type="SAM" id="Phobius"/>
    </source>
</evidence>
<evidence type="ECO:0000256" key="12">
    <source>
        <dbReference type="ARBA" id="ARBA00023136"/>
    </source>
</evidence>
<evidence type="ECO:0000259" key="18">
    <source>
        <dbReference type="Pfam" id="PF00905"/>
    </source>
</evidence>
<evidence type="ECO:0000256" key="16">
    <source>
        <dbReference type="ARBA" id="ARBA00049902"/>
    </source>
</evidence>
<evidence type="ECO:0000313" key="21">
    <source>
        <dbReference type="Proteomes" id="UP000315636"/>
    </source>
</evidence>
<dbReference type="GO" id="GO:0005886">
    <property type="term" value="C:plasma membrane"/>
    <property type="evidence" value="ECO:0007669"/>
    <property type="project" value="UniProtKB-SubCell"/>
</dbReference>
<comment type="similarity">
    <text evidence="3">In the N-terminal section; belongs to the glycosyltransferase 51 family.</text>
</comment>
<dbReference type="GO" id="GO:0009252">
    <property type="term" value="P:peptidoglycan biosynthetic process"/>
    <property type="evidence" value="ECO:0007669"/>
    <property type="project" value="UniProtKB-KW"/>
</dbReference>
<dbReference type="PANTHER" id="PTHR32282">
    <property type="entry name" value="BINDING PROTEIN TRANSPEPTIDASE, PUTATIVE-RELATED"/>
    <property type="match status" value="1"/>
</dbReference>
<dbReference type="Gene3D" id="1.10.3810.10">
    <property type="entry name" value="Biosynthetic peptidoglycan transglycosylase-like"/>
    <property type="match status" value="1"/>
</dbReference>
<dbReference type="InterPro" id="IPR036950">
    <property type="entry name" value="PBP_transglycosylase"/>
</dbReference>
<feature type="domain" description="Glycosyl transferase family 51" evidence="19">
    <location>
        <begin position="73"/>
        <end position="248"/>
    </location>
</feature>
<keyword evidence="4" id="KW-1003">Cell membrane</keyword>
<dbReference type="InterPro" id="IPR023346">
    <property type="entry name" value="Lysozyme-like_dom_sf"/>
</dbReference>
<keyword evidence="21" id="KW-1185">Reference proteome</keyword>
<dbReference type="GO" id="GO:0008658">
    <property type="term" value="F:penicillin binding"/>
    <property type="evidence" value="ECO:0007669"/>
    <property type="project" value="InterPro"/>
</dbReference>
<dbReference type="Proteomes" id="UP000315636">
    <property type="component" value="Unassembled WGS sequence"/>
</dbReference>
<keyword evidence="17" id="KW-1133">Transmembrane helix</keyword>
<gene>
    <name evidence="20" type="ORF">SAMN06264849_105219</name>
</gene>
<evidence type="ECO:0000256" key="4">
    <source>
        <dbReference type="ARBA" id="ARBA00022475"/>
    </source>
</evidence>
<dbReference type="SUPFAM" id="SSF53955">
    <property type="entry name" value="Lysozyme-like"/>
    <property type="match status" value="1"/>
</dbReference>
<dbReference type="InterPro" id="IPR050396">
    <property type="entry name" value="Glycosyltr_51/Transpeptidase"/>
</dbReference>
<evidence type="ECO:0000256" key="7">
    <source>
        <dbReference type="ARBA" id="ARBA00022676"/>
    </source>
</evidence>
<dbReference type="NCBIfam" id="TIGR02074">
    <property type="entry name" value="PBP_1a_fam"/>
    <property type="match status" value="1"/>
</dbReference>
<keyword evidence="9" id="KW-0378">Hydrolase</keyword>
<dbReference type="GO" id="GO:0071555">
    <property type="term" value="P:cell wall organization"/>
    <property type="evidence" value="ECO:0007669"/>
    <property type="project" value="UniProtKB-KW"/>
</dbReference>
<evidence type="ECO:0000256" key="15">
    <source>
        <dbReference type="ARBA" id="ARBA00034000"/>
    </source>
</evidence>
<dbReference type="SUPFAM" id="SSF56601">
    <property type="entry name" value="beta-lactamase/transpeptidase-like"/>
    <property type="match status" value="1"/>
</dbReference>
<keyword evidence="13" id="KW-0511">Multifunctional enzyme</keyword>
<name>A0A521D9M4_9BACL</name>
<keyword evidence="14" id="KW-0961">Cell wall biogenesis/degradation</keyword>
<dbReference type="GO" id="GO:0009002">
    <property type="term" value="F:serine-type D-Ala-D-Ala carboxypeptidase activity"/>
    <property type="evidence" value="ECO:0007669"/>
    <property type="project" value="UniProtKB-EC"/>
</dbReference>
<feature type="domain" description="Penicillin-binding protein transpeptidase" evidence="18">
    <location>
        <begin position="337"/>
        <end position="580"/>
    </location>
</feature>
<dbReference type="GO" id="GO:0006508">
    <property type="term" value="P:proteolysis"/>
    <property type="evidence" value="ECO:0007669"/>
    <property type="project" value="UniProtKB-KW"/>
</dbReference>
<keyword evidence="12 17" id="KW-0472">Membrane</keyword>
<dbReference type="EMBL" id="FXTI01000005">
    <property type="protein sequence ID" value="SMO68302.1"/>
    <property type="molecule type" value="Genomic_DNA"/>
</dbReference>
<dbReference type="InterPro" id="IPR012338">
    <property type="entry name" value="Beta-lactam/transpept-like"/>
</dbReference>
<evidence type="ECO:0000256" key="13">
    <source>
        <dbReference type="ARBA" id="ARBA00023268"/>
    </source>
</evidence>
<comment type="subcellular location">
    <subcellularLocation>
        <location evidence="1">Cell membrane</location>
    </subcellularLocation>
</comment>
<dbReference type="Pfam" id="PF00905">
    <property type="entry name" value="Transpeptidase"/>
    <property type="match status" value="1"/>
</dbReference>
<dbReference type="GO" id="GO:0008360">
    <property type="term" value="P:regulation of cell shape"/>
    <property type="evidence" value="ECO:0007669"/>
    <property type="project" value="UniProtKB-KW"/>
</dbReference>
<dbReference type="Gene3D" id="3.40.710.10">
    <property type="entry name" value="DD-peptidase/beta-lactamase superfamily"/>
    <property type="match status" value="1"/>
</dbReference>
<dbReference type="InterPro" id="IPR001264">
    <property type="entry name" value="Glyco_trans_51"/>
</dbReference>
<evidence type="ECO:0000256" key="10">
    <source>
        <dbReference type="ARBA" id="ARBA00022960"/>
    </source>
</evidence>
<dbReference type="GO" id="GO:0030288">
    <property type="term" value="C:outer membrane-bounded periplasmic space"/>
    <property type="evidence" value="ECO:0007669"/>
    <property type="project" value="TreeGrafter"/>
</dbReference>
<evidence type="ECO:0000256" key="2">
    <source>
        <dbReference type="ARBA" id="ARBA00007090"/>
    </source>
</evidence>
<keyword evidence="17" id="KW-0812">Transmembrane</keyword>
<evidence type="ECO:0000256" key="3">
    <source>
        <dbReference type="ARBA" id="ARBA00007739"/>
    </source>
</evidence>
<accession>A0A521D9M4</accession>
<evidence type="ECO:0000256" key="14">
    <source>
        <dbReference type="ARBA" id="ARBA00023316"/>
    </source>
</evidence>
<feature type="transmembrane region" description="Helical" evidence="17">
    <location>
        <begin position="30"/>
        <end position="52"/>
    </location>
</feature>
<evidence type="ECO:0000256" key="9">
    <source>
        <dbReference type="ARBA" id="ARBA00022801"/>
    </source>
</evidence>
<evidence type="ECO:0000259" key="19">
    <source>
        <dbReference type="Pfam" id="PF00912"/>
    </source>
</evidence>
<dbReference type="PANTHER" id="PTHR32282:SF11">
    <property type="entry name" value="PENICILLIN-BINDING PROTEIN 1B"/>
    <property type="match status" value="1"/>
</dbReference>
<dbReference type="OrthoDB" id="9766909at2"/>
<comment type="catalytic activity">
    <reaction evidence="16">
        <text>[GlcNAc-(1-&gt;4)-Mur2Ac(oyl-L-Ala-gamma-D-Glu-L-Lys-D-Ala-D-Ala)](n)-di-trans,octa-cis-undecaprenyl diphosphate + beta-D-GlcNAc-(1-&gt;4)-Mur2Ac(oyl-L-Ala-gamma-D-Glu-L-Lys-D-Ala-D-Ala)-di-trans,octa-cis-undecaprenyl diphosphate = [GlcNAc-(1-&gt;4)-Mur2Ac(oyl-L-Ala-gamma-D-Glu-L-Lys-D-Ala-D-Ala)](n+1)-di-trans,octa-cis-undecaprenyl diphosphate + di-trans,octa-cis-undecaprenyl diphosphate + H(+)</text>
        <dbReference type="Rhea" id="RHEA:23708"/>
        <dbReference type="Rhea" id="RHEA-COMP:9602"/>
        <dbReference type="Rhea" id="RHEA-COMP:9603"/>
        <dbReference type="ChEBI" id="CHEBI:15378"/>
        <dbReference type="ChEBI" id="CHEBI:58405"/>
        <dbReference type="ChEBI" id="CHEBI:60033"/>
        <dbReference type="ChEBI" id="CHEBI:78435"/>
        <dbReference type="EC" id="2.4.99.28"/>
    </reaction>
</comment>
<evidence type="ECO:0000256" key="1">
    <source>
        <dbReference type="ARBA" id="ARBA00004236"/>
    </source>
</evidence>
<keyword evidence="8" id="KW-0808">Transferase</keyword>
<evidence type="ECO:0000256" key="5">
    <source>
        <dbReference type="ARBA" id="ARBA00022645"/>
    </source>
</evidence>
<keyword evidence="10" id="KW-0133">Cell shape</keyword>
<proteinExistence type="inferred from homology"/>
<protein>
    <submittedName>
        <fullName evidence="20">Penicillin-binding protein, 1A family</fullName>
    </submittedName>
</protein>
<dbReference type="AlphaFoldDB" id="A0A521D9M4"/>
<keyword evidence="5" id="KW-0121">Carboxypeptidase</keyword>
<evidence type="ECO:0000256" key="8">
    <source>
        <dbReference type="ARBA" id="ARBA00022679"/>
    </source>
</evidence>
<dbReference type="RefSeq" id="WP_142505535.1">
    <property type="nucleotide sequence ID" value="NZ_FXTI01000005.1"/>
</dbReference>
<keyword evidence="6" id="KW-0645">Protease</keyword>
<evidence type="ECO:0000256" key="11">
    <source>
        <dbReference type="ARBA" id="ARBA00022984"/>
    </source>
</evidence>
<dbReference type="FunFam" id="1.10.3810.10:FF:000001">
    <property type="entry name" value="Penicillin-binding protein 1A"/>
    <property type="match status" value="1"/>
</dbReference>